<evidence type="ECO:0000259" key="1">
    <source>
        <dbReference type="Pfam" id="PF04909"/>
    </source>
</evidence>
<dbReference type="Proteomes" id="UP001500418">
    <property type="component" value="Unassembled WGS sequence"/>
</dbReference>
<gene>
    <name evidence="2" type="ORF">GCM10009575_085100</name>
</gene>
<dbReference type="InterPro" id="IPR052350">
    <property type="entry name" value="Metallo-dep_Lactonases"/>
</dbReference>
<keyword evidence="3" id="KW-1185">Reference proteome</keyword>
<dbReference type="PANTHER" id="PTHR43569">
    <property type="entry name" value="AMIDOHYDROLASE"/>
    <property type="match status" value="1"/>
</dbReference>
<evidence type="ECO:0000313" key="3">
    <source>
        <dbReference type="Proteomes" id="UP001500418"/>
    </source>
</evidence>
<dbReference type="PANTHER" id="PTHR43569:SF2">
    <property type="entry name" value="AMIDOHYDROLASE-RELATED DOMAIN-CONTAINING PROTEIN"/>
    <property type="match status" value="1"/>
</dbReference>
<comment type="caution">
    <text evidence="2">The sequence shown here is derived from an EMBL/GenBank/DDBJ whole genome shotgun (WGS) entry which is preliminary data.</text>
</comment>
<organism evidence="2 3">
    <name type="scientific">Streptomyces rhizosphaericus</name>
    <dbReference type="NCBI Taxonomy" id="114699"/>
    <lineage>
        <taxon>Bacteria</taxon>
        <taxon>Bacillati</taxon>
        <taxon>Actinomycetota</taxon>
        <taxon>Actinomycetes</taxon>
        <taxon>Kitasatosporales</taxon>
        <taxon>Streptomycetaceae</taxon>
        <taxon>Streptomyces</taxon>
        <taxon>Streptomyces violaceusniger group</taxon>
    </lineage>
</organism>
<dbReference type="Pfam" id="PF04909">
    <property type="entry name" value="Amidohydro_2"/>
    <property type="match status" value="1"/>
</dbReference>
<feature type="domain" description="Amidohydrolase-related" evidence="1">
    <location>
        <begin position="4"/>
        <end position="278"/>
    </location>
</feature>
<accession>A0ABN1REU0</accession>
<dbReference type="EMBL" id="BAAAID010000093">
    <property type="protein sequence ID" value="GAA0955868.1"/>
    <property type="molecule type" value="Genomic_DNA"/>
</dbReference>
<protein>
    <submittedName>
        <fullName evidence="2">Amidohydrolase family protein</fullName>
    </submittedName>
</protein>
<dbReference type="InterPro" id="IPR006680">
    <property type="entry name" value="Amidohydro-rel"/>
</dbReference>
<name>A0ABN1REU0_9ACTN</name>
<sequence>MEIIDAHLHLPRPWSQWKHGDEAFLDLQTELLLGQMDAAGVDAAVIISDPHVAPAQWCAAATARHPDRLATVLVCDESAPDIADQVASARENPGVLGLRITTAWPPGNVERLRAGAYDRLLSTAEKHGVPVCVLGAGDLPDVAVVARAYPTLPLIIDHLGLNQPPFMPTDNPPWRCLGQLLALADLPNVSVKLSGAPTLSDTPYPYPDIWPHLRQVLDAFGVDRCMWGTDQHRVFGRLHGFDPVPRYPGYHSYAQGLHYLLDRDEFSEAEKTALFGGTLRKIMGWPAVPASSPTPSPTG</sequence>
<reference evidence="2 3" key="1">
    <citation type="journal article" date="2019" name="Int. J. Syst. Evol. Microbiol.">
        <title>The Global Catalogue of Microorganisms (GCM) 10K type strain sequencing project: providing services to taxonomists for standard genome sequencing and annotation.</title>
        <authorList>
            <consortium name="The Broad Institute Genomics Platform"/>
            <consortium name="The Broad Institute Genome Sequencing Center for Infectious Disease"/>
            <person name="Wu L."/>
            <person name="Ma J."/>
        </authorList>
    </citation>
    <scope>NUCLEOTIDE SEQUENCE [LARGE SCALE GENOMIC DNA]</scope>
    <source>
        <strain evidence="2 3">JCM 11444</strain>
    </source>
</reference>
<evidence type="ECO:0000313" key="2">
    <source>
        <dbReference type="EMBL" id="GAA0955868.1"/>
    </source>
</evidence>
<proteinExistence type="predicted"/>